<reference evidence="1" key="1">
    <citation type="journal article" date="2023" name="PLoS Negl. Trop. Dis.">
        <title>A genome sequence for Biomphalaria pfeifferi, the major vector snail for the human-infecting parasite Schistosoma mansoni.</title>
        <authorList>
            <person name="Bu L."/>
            <person name="Lu L."/>
            <person name="Laidemitt M.R."/>
            <person name="Zhang S.M."/>
            <person name="Mutuku M."/>
            <person name="Mkoji G."/>
            <person name="Steinauer M."/>
            <person name="Loker E.S."/>
        </authorList>
    </citation>
    <scope>NUCLEOTIDE SEQUENCE</scope>
    <source>
        <strain evidence="1">KasaAsao</strain>
    </source>
</reference>
<accession>A0AAD8FAV6</accession>
<proteinExistence type="predicted"/>
<name>A0AAD8FAV6_BIOPF</name>
<reference evidence="1" key="2">
    <citation type="submission" date="2023-04" db="EMBL/GenBank/DDBJ databases">
        <authorList>
            <person name="Bu L."/>
            <person name="Lu L."/>
            <person name="Laidemitt M.R."/>
            <person name="Zhang S.M."/>
            <person name="Mutuku M."/>
            <person name="Mkoji G."/>
            <person name="Steinauer M."/>
            <person name="Loker E.S."/>
        </authorList>
    </citation>
    <scope>NUCLEOTIDE SEQUENCE</scope>
    <source>
        <strain evidence="1">KasaAsao</strain>
        <tissue evidence="1">Whole Snail</tissue>
    </source>
</reference>
<gene>
    <name evidence="1" type="ORF">Bpfe_013442</name>
</gene>
<dbReference type="AlphaFoldDB" id="A0AAD8FAV6"/>
<keyword evidence="1" id="KW-0527">Neuropeptide</keyword>
<organism evidence="1 2">
    <name type="scientific">Biomphalaria pfeifferi</name>
    <name type="common">Bloodfluke planorb</name>
    <name type="synonym">Freshwater snail</name>
    <dbReference type="NCBI Taxonomy" id="112525"/>
    <lineage>
        <taxon>Eukaryota</taxon>
        <taxon>Metazoa</taxon>
        <taxon>Spiralia</taxon>
        <taxon>Lophotrochozoa</taxon>
        <taxon>Mollusca</taxon>
        <taxon>Gastropoda</taxon>
        <taxon>Heterobranchia</taxon>
        <taxon>Euthyneura</taxon>
        <taxon>Panpulmonata</taxon>
        <taxon>Hygrophila</taxon>
        <taxon>Lymnaeoidea</taxon>
        <taxon>Planorbidae</taxon>
        <taxon>Biomphalaria</taxon>
    </lineage>
</organism>
<protein>
    <submittedName>
        <fullName evidence="1">Neuropeptides capa receptor</fullName>
    </submittedName>
</protein>
<sequence length="87" mass="9298">MEISNLAPPTFKSLTTPTAVSMADCGAKQTTKITDTTANICTSLRSFSDVAVGAPELFRVTELLQLDLALSVKTVTEVQEMMTTNVT</sequence>
<evidence type="ECO:0000313" key="2">
    <source>
        <dbReference type="Proteomes" id="UP001233172"/>
    </source>
</evidence>
<dbReference type="GO" id="GO:0007218">
    <property type="term" value="P:neuropeptide signaling pathway"/>
    <property type="evidence" value="ECO:0007669"/>
    <property type="project" value="UniProtKB-KW"/>
</dbReference>
<comment type="caution">
    <text evidence="1">The sequence shown here is derived from an EMBL/GenBank/DDBJ whole genome shotgun (WGS) entry which is preliminary data.</text>
</comment>
<dbReference type="EMBL" id="JASAOG010000057">
    <property type="protein sequence ID" value="KAK0057078.1"/>
    <property type="molecule type" value="Genomic_DNA"/>
</dbReference>
<dbReference type="Proteomes" id="UP001233172">
    <property type="component" value="Unassembled WGS sequence"/>
</dbReference>
<keyword evidence="1" id="KW-0675">Receptor</keyword>
<evidence type="ECO:0000313" key="1">
    <source>
        <dbReference type="EMBL" id="KAK0057078.1"/>
    </source>
</evidence>
<keyword evidence="2" id="KW-1185">Reference proteome</keyword>